<evidence type="ECO:0000256" key="1">
    <source>
        <dbReference type="SAM" id="SignalP"/>
    </source>
</evidence>
<proteinExistence type="evidence at transcript level"/>
<dbReference type="SUPFAM" id="SSF100910">
    <property type="entry name" value="Chemosensory protein Csp2"/>
    <property type="match status" value="1"/>
</dbReference>
<dbReference type="InterPro" id="IPR005055">
    <property type="entry name" value="A10/PebIII"/>
</dbReference>
<accession>A0A7T6AP37</accession>
<protein>
    <submittedName>
        <fullName evidence="2">Chemosensory protein CSP18</fullName>
    </submittedName>
</protein>
<dbReference type="AlphaFoldDB" id="A0A7T6AP37"/>
<sequence>MRAFIIVAIFAVIAAASAEEEKDYSEWFKEESKLKVAMGCLLDKAPCGELQNLRDTFPNLAKDQCGSCTPQQKARYDIVKKILQDNYPEYYKALIDKYVPA</sequence>
<reference evidence="2" key="1">
    <citation type="submission" date="2020-12" db="EMBL/GenBank/DDBJ databases">
        <authorList>
            <person name="Xing Y."/>
        </authorList>
    </citation>
    <scope>NUCLEOTIDE SEQUENCE</scope>
</reference>
<feature type="chain" id="PRO_5031219489" evidence="1">
    <location>
        <begin position="19"/>
        <end position="101"/>
    </location>
</feature>
<name>A0A7T6AP37_DIOAB</name>
<evidence type="ECO:0000313" key="2">
    <source>
        <dbReference type="EMBL" id="QQG64120.1"/>
    </source>
</evidence>
<dbReference type="PANTHER" id="PTHR11257">
    <property type="entry name" value="CHEMOSENSORY PROTEIN-RELATED"/>
    <property type="match status" value="1"/>
</dbReference>
<dbReference type="EMBL" id="MW365438">
    <property type="protein sequence ID" value="QQG64120.1"/>
    <property type="molecule type" value="mRNA"/>
</dbReference>
<dbReference type="Pfam" id="PF03392">
    <property type="entry name" value="OS-D"/>
    <property type="match status" value="1"/>
</dbReference>
<dbReference type="Gene3D" id="1.10.2080.10">
    <property type="entry name" value="Insect odorant-binding protein A10/Ejaculatory bulb-specific protein 3"/>
    <property type="match status" value="1"/>
</dbReference>
<dbReference type="PANTHER" id="PTHR11257:SF13">
    <property type="entry name" value="GEO07322P1"/>
    <property type="match status" value="1"/>
</dbReference>
<feature type="signal peptide" evidence="1">
    <location>
        <begin position="1"/>
        <end position="18"/>
    </location>
</feature>
<dbReference type="InterPro" id="IPR036682">
    <property type="entry name" value="OS_D_A10/PebIII_sf"/>
</dbReference>
<keyword evidence="1" id="KW-0732">Signal</keyword>
<organism evidence="2">
    <name type="scientific">Dioryctria abietella</name>
    <name type="common">Spruce coneworm moth</name>
    <name type="synonym">Tinea abietella</name>
    <dbReference type="NCBI Taxonomy" id="305662"/>
    <lineage>
        <taxon>Eukaryota</taxon>
        <taxon>Metazoa</taxon>
        <taxon>Ecdysozoa</taxon>
        <taxon>Arthropoda</taxon>
        <taxon>Hexapoda</taxon>
        <taxon>Insecta</taxon>
        <taxon>Pterygota</taxon>
        <taxon>Neoptera</taxon>
        <taxon>Endopterygota</taxon>
        <taxon>Lepidoptera</taxon>
        <taxon>Glossata</taxon>
        <taxon>Ditrysia</taxon>
        <taxon>Pyraloidea</taxon>
        <taxon>Pyralidae</taxon>
        <taxon>Phycitinae</taxon>
        <taxon>Dioryctria</taxon>
    </lineage>
</organism>